<feature type="active site" evidence="1">
    <location>
        <position position="168"/>
    </location>
</feature>
<dbReference type="PROSITE" id="PS51257">
    <property type="entry name" value="PROKAR_LIPOPROTEIN"/>
    <property type="match status" value="1"/>
</dbReference>
<keyword evidence="1" id="KW-0479">Metal-binding</keyword>
<dbReference type="SUPFAM" id="SSF55486">
    <property type="entry name" value="Metalloproteases ('zincins'), catalytic domain"/>
    <property type="match status" value="1"/>
</dbReference>
<dbReference type="Gene3D" id="2.90.10.10">
    <property type="entry name" value="Bulb-type lectin domain"/>
    <property type="match status" value="2"/>
</dbReference>
<comment type="caution">
    <text evidence="4">The sequence shown here is derived from an EMBL/GenBank/DDBJ whole genome shotgun (WGS) entry which is preliminary data.</text>
</comment>
<dbReference type="SMART" id="SM00108">
    <property type="entry name" value="B_lectin"/>
    <property type="match status" value="1"/>
</dbReference>
<dbReference type="RefSeq" id="WP_343913338.1">
    <property type="nucleotide sequence ID" value="NZ_BAAAGE010000003.1"/>
</dbReference>
<dbReference type="Proteomes" id="UP001501758">
    <property type="component" value="Unassembled WGS sequence"/>
</dbReference>
<dbReference type="InterPro" id="IPR001480">
    <property type="entry name" value="Bulb-type_lectin_dom"/>
</dbReference>
<dbReference type="InterPro" id="IPR034035">
    <property type="entry name" value="Astacin-like_dom"/>
</dbReference>
<dbReference type="PRINTS" id="PR00480">
    <property type="entry name" value="ASTACIN"/>
</dbReference>
<evidence type="ECO:0000313" key="4">
    <source>
        <dbReference type="EMBL" id="GAA0726080.1"/>
    </source>
</evidence>
<comment type="caution">
    <text evidence="1">Lacks conserved residue(s) required for the propagation of feature annotation.</text>
</comment>
<dbReference type="Pfam" id="PF01400">
    <property type="entry name" value="Astacin"/>
    <property type="match status" value="1"/>
</dbReference>
<keyword evidence="1" id="KW-0482">Metalloprotease</keyword>
<organism evidence="4 5">
    <name type="scientific">Aquimarina litoralis</name>
    <dbReference type="NCBI Taxonomy" id="584605"/>
    <lineage>
        <taxon>Bacteria</taxon>
        <taxon>Pseudomonadati</taxon>
        <taxon>Bacteroidota</taxon>
        <taxon>Flavobacteriia</taxon>
        <taxon>Flavobacteriales</taxon>
        <taxon>Flavobacteriaceae</taxon>
        <taxon>Aquimarina</taxon>
    </lineage>
</organism>
<dbReference type="PANTHER" id="PTHR10127:SF850">
    <property type="entry name" value="METALLOENDOPEPTIDASE"/>
    <property type="match status" value="1"/>
</dbReference>
<reference evidence="4 5" key="1">
    <citation type="journal article" date="2019" name="Int. J. Syst. Evol. Microbiol.">
        <title>The Global Catalogue of Microorganisms (GCM) 10K type strain sequencing project: providing services to taxonomists for standard genome sequencing and annotation.</title>
        <authorList>
            <consortium name="The Broad Institute Genomics Platform"/>
            <consortium name="The Broad Institute Genome Sequencing Center for Infectious Disease"/>
            <person name="Wu L."/>
            <person name="Ma J."/>
        </authorList>
    </citation>
    <scope>NUCLEOTIDE SEQUENCE [LARGE SCALE GENOMIC DNA]</scope>
    <source>
        <strain evidence="4 5">JCM 15974</strain>
    </source>
</reference>
<feature type="binding site" evidence="1">
    <location>
        <position position="177"/>
    </location>
    <ligand>
        <name>Zn(2+)</name>
        <dbReference type="ChEBI" id="CHEBI:29105"/>
        <note>catalytic</note>
    </ligand>
</feature>
<gene>
    <name evidence="4" type="ORF">GCM10009430_32670</name>
</gene>
<feature type="binding site" evidence="1">
    <location>
        <position position="171"/>
    </location>
    <ligand>
        <name>Zn(2+)</name>
        <dbReference type="ChEBI" id="CHEBI:29105"/>
        <note>catalytic</note>
    </ligand>
</feature>
<protein>
    <recommendedName>
        <fullName evidence="6">Bulb-type lectin domain-containing protein</fullName>
    </recommendedName>
</protein>
<evidence type="ECO:0000313" key="5">
    <source>
        <dbReference type="Proteomes" id="UP001501758"/>
    </source>
</evidence>
<evidence type="ECO:0008006" key="6">
    <source>
        <dbReference type="Google" id="ProtNLM"/>
    </source>
</evidence>
<dbReference type="InterPro" id="IPR024079">
    <property type="entry name" value="MetalloPept_cat_dom_sf"/>
</dbReference>
<evidence type="ECO:0000259" key="2">
    <source>
        <dbReference type="PROSITE" id="PS50927"/>
    </source>
</evidence>
<dbReference type="CDD" id="cd04280">
    <property type="entry name" value="ZnMc_astacin_like"/>
    <property type="match status" value="1"/>
</dbReference>
<proteinExistence type="predicted"/>
<dbReference type="InterPro" id="IPR036426">
    <property type="entry name" value="Bulb-type_lectin_dom_sf"/>
</dbReference>
<feature type="binding site" evidence="1">
    <location>
        <position position="167"/>
    </location>
    <ligand>
        <name>Zn(2+)</name>
        <dbReference type="ChEBI" id="CHEBI:29105"/>
        <note>catalytic</note>
    </ligand>
</feature>
<evidence type="ECO:0000259" key="3">
    <source>
        <dbReference type="PROSITE" id="PS51864"/>
    </source>
</evidence>
<dbReference type="InterPro" id="IPR001506">
    <property type="entry name" value="Peptidase_M12A"/>
</dbReference>
<evidence type="ECO:0000256" key="1">
    <source>
        <dbReference type="PROSITE-ProRule" id="PRU01211"/>
    </source>
</evidence>
<dbReference type="EMBL" id="BAAAGE010000003">
    <property type="protein sequence ID" value="GAA0726080.1"/>
    <property type="molecule type" value="Genomic_DNA"/>
</dbReference>
<dbReference type="InterPro" id="IPR006026">
    <property type="entry name" value="Peptidase_Metallo"/>
</dbReference>
<comment type="cofactor">
    <cofactor evidence="1">
        <name>Zn(2+)</name>
        <dbReference type="ChEBI" id="CHEBI:29105"/>
    </cofactor>
    <text evidence="1">Binds 1 zinc ion per subunit.</text>
</comment>
<dbReference type="PANTHER" id="PTHR10127">
    <property type="entry name" value="DISCOIDIN, CUB, EGF, LAMININ , AND ZINC METALLOPROTEASE DOMAIN CONTAINING"/>
    <property type="match status" value="1"/>
</dbReference>
<accession>A0ABN1J1U5</accession>
<dbReference type="SUPFAM" id="SSF51110">
    <property type="entry name" value="alpha-D-mannose-specific plant lectins"/>
    <property type="match status" value="1"/>
</dbReference>
<keyword evidence="1" id="KW-0645">Protease</keyword>
<dbReference type="PROSITE" id="PS50927">
    <property type="entry name" value="BULB_LECTIN"/>
    <property type="match status" value="1"/>
</dbReference>
<keyword evidence="5" id="KW-1185">Reference proteome</keyword>
<keyword evidence="1" id="KW-0378">Hydrolase</keyword>
<feature type="domain" description="Peptidase M12A" evidence="3">
    <location>
        <begin position="80"/>
        <end position="273"/>
    </location>
</feature>
<name>A0ABN1J1U5_9FLAO</name>
<dbReference type="SMART" id="SM00235">
    <property type="entry name" value="ZnMc"/>
    <property type="match status" value="1"/>
</dbReference>
<feature type="domain" description="Bulb-type lectin" evidence="2">
    <location>
        <begin position="272"/>
        <end position="380"/>
    </location>
</feature>
<dbReference type="Gene3D" id="3.40.390.10">
    <property type="entry name" value="Collagenase (Catalytic Domain)"/>
    <property type="match status" value="1"/>
</dbReference>
<dbReference type="PROSITE" id="PS51864">
    <property type="entry name" value="ASTACIN"/>
    <property type="match status" value="1"/>
</dbReference>
<sequence length="384" mass="43715">MKNYFKFSTLFTILIFSLISCEKDLTDDLTENTNSSTDINESIETINYDGKTLTVIKKEDNYILDGDIIIPISEVSDQSKSTGTTKSRWPGGVVYYVIDPNLFNKDRVTAAIEHWEKNTRIRFVKRTNQPNYVTFRQGSGCSSNVGMISVPQFITLGNSCSTASVIHEIGHTVGLYHEQNRKDRDKYVNILWENLPSDIITRSQFTRYDEFFNGEGNEYTAFDFGSIMMYNPFAFSINGKPTITKKDGSLYNANSRILSQKDKEGVRRMYFNNLLTAGNKLNKGNFRNSRDGRNYLKMQNDGNVVMYRDGKAVWSTRTNKTTSNRLVMQRDGNLVLYNINNRPTWASGTNGYPNSRLALLNNGDMVIISSSGTVIWSMRRGKLI</sequence>
<keyword evidence="1" id="KW-0862">Zinc</keyword>